<reference evidence="3" key="1">
    <citation type="journal article" date="2019" name="Int. J. Syst. Evol. Microbiol.">
        <title>The Global Catalogue of Microorganisms (GCM) 10K type strain sequencing project: providing services to taxonomists for standard genome sequencing and annotation.</title>
        <authorList>
            <consortium name="The Broad Institute Genomics Platform"/>
            <consortium name="The Broad Institute Genome Sequencing Center for Infectious Disease"/>
            <person name="Wu L."/>
            <person name="Ma J."/>
        </authorList>
    </citation>
    <scope>NUCLEOTIDE SEQUENCE [LARGE SCALE GENOMIC DNA]</scope>
    <source>
        <strain evidence="3">JCM 17190</strain>
    </source>
</reference>
<feature type="region of interest" description="Disordered" evidence="1">
    <location>
        <begin position="18"/>
        <end position="68"/>
    </location>
</feature>
<dbReference type="Proteomes" id="UP001399917">
    <property type="component" value="Unassembled WGS sequence"/>
</dbReference>
<evidence type="ECO:0000313" key="3">
    <source>
        <dbReference type="Proteomes" id="UP001399917"/>
    </source>
</evidence>
<proteinExistence type="predicted"/>
<gene>
    <name evidence="2" type="ORF">GCM10022404_25670</name>
</gene>
<name>A0ABP7KG90_9RHOB</name>
<accession>A0ABP7KG90</accession>
<organism evidence="2 3">
    <name type="scientific">Celeribacter arenosi</name>
    <dbReference type="NCBI Taxonomy" id="792649"/>
    <lineage>
        <taxon>Bacteria</taxon>
        <taxon>Pseudomonadati</taxon>
        <taxon>Pseudomonadota</taxon>
        <taxon>Alphaproteobacteria</taxon>
        <taxon>Rhodobacterales</taxon>
        <taxon>Roseobacteraceae</taxon>
        <taxon>Celeribacter</taxon>
    </lineage>
</organism>
<sequence>MGAVRPFYNGQIVEFAKHKNADNGGKQNAQSRNGPMGADCKTNRRDLPAGTMGRGRSWNTHTGKSHPF</sequence>
<evidence type="ECO:0000256" key="1">
    <source>
        <dbReference type="SAM" id="MobiDB-lite"/>
    </source>
</evidence>
<evidence type="ECO:0000313" key="2">
    <source>
        <dbReference type="EMBL" id="GAA3874706.1"/>
    </source>
</evidence>
<keyword evidence="3" id="KW-1185">Reference proteome</keyword>
<protein>
    <submittedName>
        <fullName evidence="2">Uncharacterized protein</fullName>
    </submittedName>
</protein>
<dbReference type="EMBL" id="BAABDF010000007">
    <property type="protein sequence ID" value="GAA3874706.1"/>
    <property type="molecule type" value="Genomic_DNA"/>
</dbReference>
<comment type="caution">
    <text evidence="2">The sequence shown here is derived from an EMBL/GenBank/DDBJ whole genome shotgun (WGS) entry which is preliminary data.</text>
</comment>